<name>W2JS54_PHYNI</name>
<evidence type="ECO:0000313" key="2">
    <source>
        <dbReference type="Proteomes" id="UP000053864"/>
    </source>
</evidence>
<accession>W2JS54</accession>
<proteinExistence type="predicted"/>
<protein>
    <submittedName>
        <fullName evidence="1">Uncharacterized protein</fullName>
    </submittedName>
</protein>
<sequence>MLEAANVWNIVTGACRIGILGVRTNSSVEINALYNS</sequence>
<dbReference type="Proteomes" id="UP000053864">
    <property type="component" value="Unassembled WGS sequence"/>
</dbReference>
<dbReference type="EMBL" id="KI670852">
    <property type="protein sequence ID" value="ETL48612.1"/>
    <property type="molecule type" value="Genomic_DNA"/>
</dbReference>
<evidence type="ECO:0000313" key="1">
    <source>
        <dbReference type="EMBL" id="ETL48612.1"/>
    </source>
</evidence>
<gene>
    <name evidence="1" type="ORF">L916_01798</name>
</gene>
<dbReference type="AlphaFoldDB" id="W2JS54"/>
<organism evidence="1 2">
    <name type="scientific">Phytophthora nicotianae</name>
    <name type="common">Potato buckeye rot agent</name>
    <name type="synonym">Phytophthora parasitica</name>
    <dbReference type="NCBI Taxonomy" id="4792"/>
    <lineage>
        <taxon>Eukaryota</taxon>
        <taxon>Sar</taxon>
        <taxon>Stramenopiles</taxon>
        <taxon>Oomycota</taxon>
        <taxon>Peronosporomycetes</taxon>
        <taxon>Peronosporales</taxon>
        <taxon>Peronosporaceae</taxon>
        <taxon>Phytophthora</taxon>
    </lineage>
</organism>
<reference evidence="1 2" key="1">
    <citation type="submission" date="2013-11" db="EMBL/GenBank/DDBJ databases">
        <title>The Genome Sequence of Phytophthora parasitica CJ05E6.</title>
        <authorList>
            <consortium name="The Broad Institute Genomics Platform"/>
            <person name="Russ C."/>
            <person name="Tyler B."/>
            <person name="Panabieres F."/>
            <person name="Shan W."/>
            <person name="Tripathy S."/>
            <person name="Grunwald N."/>
            <person name="Machado M."/>
            <person name="Johnson C.S."/>
            <person name="Arredondo F."/>
            <person name="Hong C."/>
            <person name="Coffey M."/>
            <person name="Young S.K."/>
            <person name="Zeng Q."/>
            <person name="Gargeya S."/>
            <person name="Fitzgerald M."/>
            <person name="Abouelleil A."/>
            <person name="Alvarado L."/>
            <person name="Chapman S.B."/>
            <person name="Gainer-Dewar J."/>
            <person name="Goldberg J."/>
            <person name="Griggs A."/>
            <person name="Gujja S."/>
            <person name="Hansen M."/>
            <person name="Howarth C."/>
            <person name="Imamovic A."/>
            <person name="Ireland A."/>
            <person name="Larimer J."/>
            <person name="McCowan C."/>
            <person name="Murphy C."/>
            <person name="Pearson M."/>
            <person name="Poon T.W."/>
            <person name="Priest M."/>
            <person name="Roberts A."/>
            <person name="Saif S."/>
            <person name="Shea T."/>
            <person name="Sykes S."/>
            <person name="Wortman J."/>
            <person name="Nusbaum C."/>
            <person name="Birren B."/>
        </authorList>
    </citation>
    <scope>NUCLEOTIDE SEQUENCE [LARGE SCALE GENOMIC DNA]</scope>
    <source>
        <strain evidence="1 2">CJ05E6</strain>
    </source>
</reference>